<evidence type="ECO:0000256" key="1">
    <source>
        <dbReference type="SAM" id="MobiDB-lite"/>
    </source>
</evidence>
<gene>
    <name evidence="2" type="ORF">TGAMA5MH_06935</name>
</gene>
<dbReference type="AlphaFoldDB" id="A0A2K0T6B9"/>
<sequence>MLLQELSFPKHPRGSGESAKSKSDGCPSLAQRSPWATLPFKIFSEETWKS</sequence>
<protein>
    <submittedName>
        <fullName evidence="2">Uncharacterized protein</fullName>
    </submittedName>
</protein>
<name>A0A2K0T6B9_9HYPO</name>
<feature type="region of interest" description="Disordered" evidence="1">
    <location>
        <begin position="1"/>
        <end position="32"/>
    </location>
</feature>
<dbReference type="Proteomes" id="UP000236546">
    <property type="component" value="Unassembled WGS sequence"/>
</dbReference>
<evidence type="ECO:0000313" key="3">
    <source>
        <dbReference type="Proteomes" id="UP000236546"/>
    </source>
</evidence>
<organism evidence="2 3">
    <name type="scientific">Trichoderma gamsii</name>
    <dbReference type="NCBI Taxonomy" id="398673"/>
    <lineage>
        <taxon>Eukaryota</taxon>
        <taxon>Fungi</taxon>
        <taxon>Dikarya</taxon>
        <taxon>Ascomycota</taxon>
        <taxon>Pezizomycotina</taxon>
        <taxon>Sordariomycetes</taxon>
        <taxon>Hypocreomycetidae</taxon>
        <taxon>Hypocreales</taxon>
        <taxon>Hypocreaceae</taxon>
        <taxon>Trichoderma</taxon>
    </lineage>
</organism>
<evidence type="ECO:0000313" key="2">
    <source>
        <dbReference type="EMBL" id="PNP41065.1"/>
    </source>
</evidence>
<dbReference type="EMBL" id="MTYH01000059">
    <property type="protein sequence ID" value="PNP41065.1"/>
    <property type="molecule type" value="Genomic_DNA"/>
</dbReference>
<comment type="caution">
    <text evidence="2">The sequence shown here is derived from an EMBL/GenBank/DDBJ whole genome shotgun (WGS) entry which is preliminary data.</text>
</comment>
<reference evidence="2 3" key="1">
    <citation type="submission" date="2017-02" db="EMBL/GenBank/DDBJ databases">
        <title>Genomes of Trichoderma spp. with biocontrol activity.</title>
        <authorList>
            <person name="Gardiner D."/>
            <person name="Kazan K."/>
            <person name="Vos C."/>
            <person name="Harvey P."/>
        </authorList>
    </citation>
    <scope>NUCLEOTIDE SEQUENCE [LARGE SCALE GENOMIC DNA]</scope>
    <source>
        <strain evidence="2 3">A5MH</strain>
    </source>
</reference>
<proteinExistence type="predicted"/>
<accession>A0A2K0T6B9</accession>